<evidence type="ECO:0000259" key="1">
    <source>
        <dbReference type="Pfam" id="PF12146"/>
    </source>
</evidence>
<dbReference type="PRINTS" id="PR00111">
    <property type="entry name" value="ABHYDROLASE"/>
</dbReference>
<name>A0AAU8HSY7_9FIRM</name>
<dbReference type="PANTHER" id="PTHR46438">
    <property type="entry name" value="ALPHA/BETA-HYDROLASES SUPERFAMILY PROTEIN"/>
    <property type="match status" value="1"/>
</dbReference>
<dbReference type="InterPro" id="IPR029058">
    <property type="entry name" value="AB_hydrolase_fold"/>
</dbReference>
<dbReference type="GO" id="GO:0016787">
    <property type="term" value="F:hydrolase activity"/>
    <property type="evidence" value="ECO:0007669"/>
    <property type="project" value="UniProtKB-KW"/>
</dbReference>
<dbReference type="SUPFAM" id="SSF53474">
    <property type="entry name" value="alpha/beta-Hydrolases"/>
    <property type="match status" value="1"/>
</dbReference>
<accession>A0AAU8HSY7</accession>
<proteinExistence type="predicted"/>
<dbReference type="Pfam" id="PF12146">
    <property type="entry name" value="Hydrolase_4"/>
    <property type="match status" value="1"/>
</dbReference>
<dbReference type="PANTHER" id="PTHR46438:SF11">
    <property type="entry name" value="LIPASE-RELATED"/>
    <property type="match status" value="1"/>
</dbReference>
<organism evidence="2">
    <name type="scientific">Proteinivorax hydrogeniformans</name>
    <dbReference type="NCBI Taxonomy" id="1826727"/>
    <lineage>
        <taxon>Bacteria</taxon>
        <taxon>Bacillati</taxon>
        <taxon>Bacillota</taxon>
        <taxon>Clostridia</taxon>
        <taxon>Eubacteriales</taxon>
        <taxon>Proteinivoracaceae</taxon>
        <taxon>Proteinivorax</taxon>
    </lineage>
</organism>
<dbReference type="EMBL" id="CP159485">
    <property type="protein sequence ID" value="XCI28687.1"/>
    <property type="molecule type" value="Genomic_DNA"/>
</dbReference>
<dbReference type="AlphaFoldDB" id="A0AAU8HSY7"/>
<protein>
    <submittedName>
        <fullName evidence="2">Alpha/beta fold hydrolase</fullName>
    </submittedName>
</protein>
<dbReference type="InterPro" id="IPR000073">
    <property type="entry name" value="AB_hydrolase_1"/>
</dbReference>
<reference evidence="2" key="2">
    <citation type="submission" date="2024-06" db="EMBL/GenBank/DDBJ databases">
        <authorList>
            <person name="Petrova K.O."/>
            <person name="Toshchakov S.V."/>
            <person name="Boltjanskaja Y.V."/>
            <person name="Kevbrin V.V."/>
        </authorList>
    </citation>
    <scope>NUCLEOTIDE SEQUENCE</scope>
    <source>
        <strain evidence="2">Z-710</strain>
    </source>
</reference>
<sequence length="292" mass="33125">MSSGIYTTSDGEKEIKEFYNRQVKNLKLDCEDIYVDTRFGKTHVLKSGRKDAKPILFFHRNNGTAAHSLKQNEGLLKDYLVYAVDTIGQPGKSEQRILSHKTHEYGQWASDVIDSLGFSQVACMGESFGGGILTKLMCVAPEKISKAVLFVPAGFKNVSKKFLIKMSISKLLYTTTKKDTYLEKALNAMVNDTENIDQNTLDMNRLCFDYVKTNMQFPNKVKAKECKTFNSPILLFAGKKDPVFPAEKVVKRAKKLFPNVEAHLLKDCSHFYSLSEKRNAYIKERVDNFLSN</sequence>
<gene>
    <name evidence="2" type="ORF">PRVXH_002655</name>
</gene>
<dbReference type="RefSeq" id="WP_353893239.1">
    <property type="nucleotide sequence ID" value="NZ_CP159485.1"/>
</dbReference>
<dbReference type="Gene3D" id="3.40.50.1820">
    <property type="entry name" value="alpha/beta hydrolase"/>
    <property type="match status" value="1"/>
</dbReference>
<feature type="domain" description="Serine aminopeptidase S33" evidence="1">
    <location>
        <begin position="77"/>
        <end position="270"/>
    </location>
</feature>
<keyword evidence="2" id="KW-0378">Hydrolase</keyword>
<evidence type="ECO:0000313" key="2">
    <source>
        <dbReference type="EMBL" id="XCI28687.1"/>
    </source>
</evidence>
<dbReference type="InterPro" id="IPR022742">
    <property type="entry name" value="Hydrolase_4"/>
</dbReference>
<reference evidence="2" key="1">
    <citation type="journal article" date="2018" name="Antonie Van Leeuwenhoek">
        <title>Proteinivorax hydrogeniformans sp. nov., an anaerobic, haloalkaliphilic bacterium fermenting proteinaceous compounds with high hydrogen production.</title>
        <authorList>
            <person name="Boltyanskaya Y."/>
            <person name="Detkova E."/>
            <person name="Pimenov N."/>
            <person name="Kevbrin V."/>
        </authorList>
    </citation>
    <scope>NUCLEOTIDE SEQUENCE</scope>
    <source>
        <strain evidence="2">Z-710</strain>
    </source>
</reference>